<dbReference type="Pfam" id="PF03147">
    <property type="entry name" value="FDX-ACB"/>
    <property type="match status" value="1"/>
</dbReference>
<dbReference type="PROSITE" id="PS50886">
    <property type="entry name" value="TRBD"/>
    <property type="match status" value="1"/>
</dbReference>
<dbReference type="PROSITE" id="PS51483">
    <property type="entry name" value="B5"/>
    <property type="match status" value="1"/>
</dbReference>
<evidence type="ECO:0000259" key="18">
    <source>
        <dbReference type="PROSITE" id="PS51447"/>
    </source>
</evidence>
<dbReference type="InterPro" id="IPR005147">
    <property type="entry name" value="tRNA_synthase_B5-dom"/>
</dbReference>
<feature type="domain" description="TRNA-binding" evidence="17">
    <location>
        <begin position="39"/>
        <end position="162"/>
    </location>
</feature>
<dbReference type="PROSITE" id="PS51447">
    <property type="entry name" value="FDX_ACB"/>
    <property type="match status" value="1"/>
</dbReference>
<dbReference type="Gene3D" id="3.50.40.10">
    <property type="entry name" value="Phenylalanyl-trna Synthetase, Chain B, domain 3"/>
    <property type="match status" value="1"/>
</dbReference>
<dbReference type="SUPFAM" id="SSF56037">
    <property type="entry name" value="PheT/TilS domain"/>
    <property type="match status" value="1"/>
</dbReference>
<evidence type="ECO:0000256" key="6">
    <source>
        <dbReference type="ARBA" id="ARBA00022598"/>
    </source>
</evidence>
<dbReference type="Pfam" id="PF03483">
    <property type="entry name" value="B3_4"/>
    <property type="match status" value="1"/>
</dbReference>
<dbReference type="NCBIfam" id="TIGR00472">
    <property type="entry name" value="pheT_bact"/>
    <property type="match status" value="1"/>
</dbReference>
<keyword evidence="21" id="KW-1185">Reference proteome</keyword>
<keyword evidence="4 15" id="KW-0963">Cytoplasm</keyword>
<dbReference type="InterPro" id="IPR041616">
    <property type="entry name" value="PheRS_beta_core"/>
</dbReference>
<comment type="subcellular location">
    <subcellularLocation>
        <location evidence="1 15">Cytoplasm</location>
    </subcellularLocation>
</comment>
<evidence type="ECO:0000256" key="3">
    <source>
        <dbReference type="ARBA" id="ARBA00011209"/>
    </source>
</evidence>
<dbReference type="InterPro" id="IPR009061">
    <property type="entry name" value="DNA-bd_dom_put_sf"/>
</dbReference>
<evidence type="ECO:0000313" key="20">
    <source>
        <dbReference type="EMBL" id="KAB1631859.1"/>
    </source>
</evidence>
<dbReference type="InterPro" id="IPR020825">
    <property type="entry name" value="Phe-tRNA_synthase-like_B3/B4"/>
</dbReference>
<dbReference type="PANTHER" id="PTHR10947:SF0">
    <property type="entry name" value="PHENYLALANINE--TRNA LIGASE BETA SUBUNIT"/>
    <property type="match status" value="1"/>
</dbReference>
<dbReference type="InterPro" id="IPR033714">
    <property type="entry name" value="tRNA_bind_bactPheRS"/>
</dbReference>
<keyword evidence="12 15" id="KW-0648">Protein biosynthesis</keyword>
<evidence type="ECO:0000256" key="11">
    <source>
        <dbReference type="ARBA" id="ARBA00022884"/>
    </source>
</evidence>
<dbReference type="SMART" id="SM00873">
    <property type="entry name" value="B3_4"/>
    <property type="match status" value="1"/>
</dbReference>
<keyword evidence="6 15" id="KW-0436">Ligase</keyword>
<dbReference type="Proteomes" id="UP000481339">
    <property type="component" value="Unassembled WGS sequence"/>
</dbReference>
<feature type="binding site" evidence="15">
    <location>
        <position position="478"/>
    </location>
    <ligand>
        <name>Mg(2+)</name>
        <dbReference type="ChEBI" id="CHEBI:18420"/>
        <note>shared with alpha subunit</note>
    </ligand>
</feature>
<evidence type="ECO:0000259" key="17">
    <source>
        <dbReference type="PROSITE" id="PS50886"/>
    </source>
</evidence>
<comment type="similarity">
    <text evidence="2 15">Belongs to the phenylalanyl-tRNA synthetase beta subunit family. Type 1 subfamily.</text>
</comment>
<dbReference type="Pfam" id="PF17759">
    <property type="entry name" value="tRNA_synthFbeta"/>
    <property type="match status" value="1"/>
</dbReference>
<comment type="subunit">
    <text evidence="3 15">Tetramer of two alpha and two beta subunits.</text>
</comment>
<dbReference type="RefSeq" id="WP_158036328.1">
    <property type="nucleotide sequence ID" value="NZ_BAAAZV010000020.1"/>
</dbReference>
<dbReference type="SMART" id="SM00896">
    <property type="entry name" value="FDX-ACB"/>
    <property type="match status" value="1"/>
</dbReference>
<evidence type="ECO:0000256" key="2">
    <source>
        <dbReference type="ARBA" id="ARBA00008653"/>
    </source>
</evidence>
<dbReference type="OrthoDB" id="9805455at2"/>
<evidence type="ECO:0000256" key="8">
    <source>
        <dbReference type="ARBA" id="ARBA00022741"/>
    </source>
</evidence>
<dbReference type="EMBL" id="WBKA01000004">
    <property type="protein sequence ID" value="KAB1631859.1"/>
    <property type="molecule type" value="Genomic_DNA"/>
</dbReference>
<dbReference type="CDD" id="cd00769">
    <property type="entry name" value="PheRS_beta_core"/>
    <property type="match status" value="1"/>
</dbReference>
<dbReference type="AlphaFoldDB" id="A0A7C8FUC0"/>
<evidence type="ECO:0000256" key="13">
    <source>
        <dbReference type="ARBA" id="ARBA00023146"/>
    </source>
</evidence>
<organism evidence="20 21">
    <name type="scientific">Pseudoclavibacter caeni</name>
    <dbReference type="NCBI Taxonomy" id="908846"/>
    <lineage>
        <taxon>Bacteria</taxon>
        <taxon>Bacillati</taxon>
        <taxon>Actinomycetota</taxon>
        <taxon>Actinomycetes</taxon>
        <taxon>Micrococcales</taxon>
        <taxon>Microbacteriaceae</taxon>
        <taxon>Pseudoclavibacter</taxon>
    </lineage>
</organism>
<evidence type="ECO:0000256" key="7">
    <source>
        <dbReference type="ARBA" id="ARBA00022723"/>
    </source>
</evidence>
<dbReference type="InterPro" id="IPR005146">
    <property type="entry name" value="B3/B4_tRNA-bd"/>
</dbReference>
<keyword evidence="8 15" id="KW-0547">Nucleotide-binding</keyword>
<feature type="domain" description="B5" evidence="19">
    <location>
        <begin position="419"/>
        <end position="494"/>
    </location>
</feature>
<sequence length="840" mass="89342">MRVPLSWLGEYVELQDTTPEAVLAALVKVGLEEEAAHRFAVSGPVVVGQVLSAEPEPQTNGKTINWCSVRVAPEGEPAADGGADVRGIVCGAHNFAVGDKVVVTLPGSVLPGDFRISARKTYGHLSDGMMASARELGIGEDHSGILVLQRLGLDPEVGTPAIPLLGLDDAAVEINVTPDRGYAFSVRGVAREYAHATGARFVDPIARVGEPGTGSGFPVAIRDEAPIRGRQGVRSFVTRVVEGVDATAPTPPWMAARLQLAGMRSISPVVDVTNYVMLETGQPLHAYDLDTVRDGLVVRRARPGERLTTLDGRERELDPEDLVIADGERAIGLAGVMGGEATEVSEHTTRVLIESAAFEPVSIARTARRHKLPSEASKRYERGVDPTIAAAAAQRAVDLVVELTGGRAGELGSSWSAPRQPVTITLPVTLPGALTGIDLTRDEIVSALRQIGSGVVDDGDTLAVTAPPWRPDLTEPVDLVEEVARITGYDRIPVRLPVAPPGHGYTRAQQARRRLGRTLVGAGYTEAFSYPFRSAAENAMFEPAGRPVVTLANPLDAKRAQLRRTVLPGLLEVAHRNVSRGMTDLALFEQEIVFRPAPERPLGIDRLPVGAVRPDPETLRALQESLPDQPRHVAAVITGEVVPRQPGLAAQPVDWREAAAFVAQVGLALGVQPRLVQAELPGLHPGRGARVVVPMDEGEVVVGTAGELHPDLAEELALAGRVAVVELDLTELERVAPAQVHARPVLTQTAATQDLSLLVPRGLPADVVRDTVAEGAGPLLEHIRLVDDYRGEGVGADEKSLTFALRFRAADRTLTAAEATRARDGAVRLAEQRHGATLRA</sequence>
<gene>
    <name evidence="15" type="primary">pheT</name>
    <name evidence="20" type="ORF">F8O02_05885</name>
</gene>
<dbReference type="GO" id="GO:0009328">
    <property type="term" value="C:phenylalanine-tRNA ligase complex"/>
    <property type="evidence" value="ECO:0007669"/>
    <property type="project" value="TreeGrafter"/>
</dbReference>
<evidence type="ECO:0000259" key="19">
    <source>
        <dbReference type="PROSITE" id="PS51483"/>
    </source>
</evidence>
<dbReference type="GO" id="GO:0006432">
    <property type="term" value="P:phenylalanyl-tRNA aminoacylation"/>
    <property type="evidence" value="ECO:0007669"/>
    <property type="project" value="UniProtKB-UniRule"/>
</dbReference>
<dbReference type="SUPFAM" id="SSF54991">
    <property type="entry name" value="Anticodon-binding domain of PheRS"/>
    <property type="match status" value="1"/>
</dbReference>
<protein>
    <recommendedName>
        <fullName evidence="15">Phenylalanine--tRNA ligase beta subunit</fullName>
        <ecNumber evidence="15">6.1.1.20</ecNumber>
    </recommendedName>
    <alternativeName>
        <fullName evidence="15">Phenylalanyl-tRNA synthetase beta subunit</fullName>
        <shortName evidence="15">PheRS</shortName>
    </alternativeName>
</protein>
<dbReference type="CDD" id="cd02796">
    <property type="entry name" value="tRNA_bind_bactPheRS"/>
    <property type="match status" value="1"/>
</dbReference>
<dbReference type="PANTHER" id="PTHR10947">
    <property type="entry name" value="PHENYLALANYL-TRNA SYNTHETASE BETA CHAIN AND LEUCINE-RICH REPEAT-CONTAINING PROTEIN 47"/>
    <property type="match status" value="1"/>
</dbReference>
<dbReference type="SUPFAM" id="SSF46955">
    <property type="entry name" value="Putative DNA-binding domain"/>
    <property type="match status" value="1"/>
</dbReference>
<comment type="catalytic activity">
    <reaction evidence="14 15">
        <text>tRNA(Phe) + L-phenylalanine + ATP = L-phenylalanyl-tRNA(Phe) + AMP + diphosphate + H(+)</text>
        <dbReference type="Rhea" id="RHEA:19413"/>
        <dbReference type="Rhea" id="RHEA-COMP:9668"/>
        <dbReference type="Rhea" id="RHEA-COMP:9699"/>
        <dbReference type="ChEBI" id="CHEBI:15378"/>
        <dbReference type="ChEBI" id="CHEBI:30616"/>
        <dbReference type="ChEBI" id="CHEBI:33019"/>
        <dbReference type="ChEBI" id="CHEBI:58095"/>
        <dbReference type="ChEBI" id="CHEBI:78442"/>
        <dbReference type="ChEBI" id="CHEBI:78531"/>
        <dbReference type="ChEBI" id="CHEBI:456215"/>
        <dbReference type="EC" id="6.1.1.20"/>
    </reaction>
</comment>
<dbReference type="GO" id="GO:0000049">
    <property type="term" value="F:tRNA binding"/>
    <property type="evidence" value="ECO:0007669"/>
    <property type="project" value="UniProtKB-UniRule"/>
</dbReference>
<comment type="cofactor">
    <cofactor evidence="15">
        <name>Mg(2+)</name>
        <dbReference type="ChEBI" id="CHEBI:18420"/>
    </cofactor>
    <text evidence="15">Binds 2 magnesium ions per tetramer.</text>
</comment>
<dbReference type="GO" id="GO:0005524">
    <property type="term" value="F:ATP binding"/>
    <property type="evidence" value="ECO:0007669"/>
    <property type="project" value="UniProtKB-UniRule"/>
</dbReference>
<evidence type="ECO:0000256" key="16">
    <source>
        <dbReference type="PROSITE-ProRule" id="PRU00209"/>
    </source>
</evidence>
<dbReference type="Gene3D" id="3.30.930.10">
    <property type="entry name" value="Bira Bifunctional Protein, Domain 2"/>
    <property type="match status" value="1"/>
</dbReference>
<keyword evidence="9 15" id="KW-0067">ATP-binding</keyword>
<evidence type="ECO:0000256" key="9">
    <source>
        <dbReference type="ARBA" id="ARBA00022840"/>
    </source>
</evidence>
<evidence type="ECO:0000256" key="14">
    <source>
        <dbReference type="ARBA" id="ARBA00049255"/>
    </source>
</evidence>
<evidence type="ECO:0000256" key="1">
    <source>
        <dbReference type="ARBA" id="ARBA00004496"/>
    </source>
</evidence>
<keyword evidence="10 15" id="KW-0460">Magnesium</keyword>
<dbReference type="EC" id="6.1.1.20" evidence="15"/>
<dbReference type="Gene3D" id="2.40.50.140">
    <property type="entry name" value="Nucleic acid-binding proteins"/>
    <property type="match status" value="1"/>
</dbReference>
<dbReference type="InterPro" id="IPR004532">
    <property type="entry name" value="Phe-tRNA-ligase_IIc_bsu_bact"/>
</dbReference>
<dbReference type="SMART" id="SM00874">
    <property type="entry name" value="B5"/>
    <property type="match status" value="1"/>
</dbReference>
<keyword evidence="13 15" id="KW-0030">Aminoacyl-tRNA synthetase</keyword>
<dbReference type="GO" id="GO:0000287">
    <property type="term" value="F:magnesium ion binding"/>
    <property type="evidence" value="ECO:0007669"/>
    <property type="project" value="UniProtKB-UniRule"/>
</dbReference>
<evidence type="ECO:0000256" key="10">
    <source>
        <dbReference type="ARBA" id="ARBA00022842"/>
    </source>
</evidence>
<keyword evidence="5 16" id="KW-0820">tRNA-binding</keyword>
<dbReference type="SUPFAM" id="SSF55681">
    <property type="entry name" value="Class II aaRS and biotin synthetases"/>
    <property type="match status" value="1"/>
</dbReference>
<dbReference type="Gene3D" id="3.30.70.380">
    <property type="entry name" value="Ferrodoxin-fold anticodon-binding domain"/>
    <property type="match status" value="1"/>
</dbReference>
<dbReference type="InterPro" id="IPR012340">
    <property type="entry name" value="NA-bd_OB-fold"/>
</dbReference>
<dbReference type="InterPro" id="IPR036690">
    <property type="entry name" value="Fdx_antiC-bd_sf"/>
</dbReference>
<evidence type="ECO:0000256" key="4">
    <source>
        <dbReference type="ARBA" id="ARBA00022490"/>
    </source>
</evidence>
<dbReference type="GO" id="GO:0004826">
    <property type="term" value="F:phenylalanine-tRNA ligase activity"/>
    <property type="evidence" value="ECO:0007669"/>
    <property type="project" value="UniProtKB-UniRule"/>
</dbReference>
<feature type="binding site" evidence="15">
    <location>
        <position position="472"/>
    </location>
    <ligand>
        <name>Mg(2+)</name>
        <dbReference type="ChEBI" id="CHEBI:18420"/>
        <note>shared with alpha subunit</note>
    </ligand>
</feature>
<evidence type="ECO:0000256" key="12">
    <source>
        <dbReference type="ARBA" id="ARBA00022917"/>
    </source>
</evidence>
<feature type="binding site" evidence="15">
    <location>
        <position position="481"/>
    </location>
    <ligand>
        <name>Mg(2+)</name>
        <dbReference type="ChEBI" id="CHEBI:18420"/>
        <note>shared with alpha subunit</note>
    </ligand>
</feature>
<keyword evidence="11 16" id="KW-0694">RNA-binding</keyword>
<dbReference type="InterPro" id="IPR045060">
    <property type="entry name" value="Phe-tRNA-ligase_IIc_bsu"/>
</dbReference>
<name>A0A7C8FUC0_9MICO</name>
<keyword evidence="7 15" id="KW-0479">Metal-binding</keyword>
<feature type="domain" description="FDX-ACB" evidence="18">
    <location>
        <begin position="746"/>
        <end position="839"/>
    </location>
</feature>
<evidence type="ECO:0000313" key="21">
    <source>
        <dbReference type="Proteomes" id="UP000481339"/>
    </source>
</evidence>
<dbReference type="SUPFAM" id="SSF50249">
    <property type="entry name" value="Nucleic acid-binding proteins"/>
    <property type="match status" value="1"/>
</dbReference>
<comment type="caution">
    <text evidence="20">The sequence shown here is derived from an EMBL/GenBank/DDBJ whole genome shotgun (WGS) entry which is preliminary data.</text>
</comment>
<dbReference type="Pfam" id="PF03484">
    <property type="entry name" value="B5"/>
    <property type="match status" value="1"/>
</dbReference>
<accession>A0A7C8FUC0</accession>
<proteinExistence type="inferred from homology"/>
<feature type="binding site" evidence="15">
    <location>
        <position position="482"/>
    </location>
    <ligand>
        <name>Mg(2+)</name>
        <dbReference type="ChEBI" id="CHEBI:18420"/>
        <note>shared with alpha subunit</note>
    </ligand>
</feature>
<dbReference type="FunFam" id="3.50.40.10:FF:000001">
    <property type="entry name" value="Phenylalanine--tRNA ligase beta subunit"/>
    <property type="match status" value="1"/>
</dbReference>
<reference evidence="20 21" key="1">
    <citation type="submission" date="2019-09" db="EMBL/GenBank/DDBJ databases">
        <title>Phylogeny of genus Pseudoclavibacter and closely related genus.</title>
        <authorList>
            <person name="Li Y."/>
        </authorList>
    </citation>
    <scope>NUCLEOTIDE SEQUENCE [LARGE SCALE GENOMIC DNA]</scope>
    <source>
        <strain evidence="20 21">JCM 16921</strain>
    </source>
</reference>
<dbReference type="InterPro" id="IPR002547">
    <property type="entry name" value="tRNA-bd_dom"/>
</dbReference>
<dbReference type="InterPro" id="IPR005121">
    <property type="entry name" value="Fdx_antiC-bd"/>
</dbReference>
<dbReference type="HAMAP" id="MF_00283">
    <property type="entry name" value="Phe_tRNA_synth_beta1"/>
    <property type="match status" value="1"/>
</dbReference>
<dbReference type="Gene3D" id="3.30.56.10">
    <property type="match status" value="2"/>
</dbReference>
<evidence type="ECO:0000256" key="5">
    <source>
        <dbReference type="ARBA" id="ARBA00022555"/>
    </source>
</evidence>
<evidence type="ECO:0000256" key="15">
    <source>
        <dbReference type="HAMAP-Rule" id="MF_00283"/>
    </source>
</evidence>
<dbReference type="InterPro" id="IPR045864">
    <property type="entry name" value="aa-tRNA-synth_II/BPL/LPL"/>
</dbReference>